<organism evidence="2 3">
    <name type="scientific">Artemisia annua</name>
    <name type="common">Sweet wormwood</name>
    <dbReference type="NCBI Taxonomy" id="35608"/>
    <lineage>
        <taxon>Eukaryota</taxon>
        <taxon>Viridiplantae</taxon>
        <taxon>Streptophyta</taxon>
        <taxon>Embryophyta</taxon>
        <taxon>Tracheophyta</taxon>
        <taxon>Spermatophyta</taxon>
        <taxon>Magnoliopsida</taxon>
        <taxon>eudicotyledons</taxon>
        <taxon>Gunneridae</taxon>
        <taxon>Pentapetalae</taxon>
        <taxon>asterids</taxon>
        <taxon>campanulids</taxon>
        <taxon>Asterales</taxon>
        <taxon>Asteraceae</taxon>
        <taxon>Asteroideae</taxon>
        <taxon>Anthemideae</taxon>
        <taxon>Artemisiinae</taxon>
        <taxon>Artemisia</taxon>
    </lineage>
</organism>
<gene>
    <name evidence="2" type="ORF">CTI12_AA413000</name>
</gene>
<feature type="compositionally biased region" description="Basic and acidic residues" evidence="1">
    <location>
        <begin position="116"/>
        <end position="137"/>
    </location>
</feature>
<evidence type="ECO:0000313" key="3">
    <source>
        <dbReference type="Proteomes" id="UP000245207"/>
    </source>
</evidence>
<feature type="compositionally biased region" description="Basic and acidic residues" evidence="1">
    <location>
        <begin position="83"/>
        <end position="94"/>
    </location>
</feature>
<feature type="region of interest" description="Disordered" evidence="1">
    <location>
        <begin position="1"/>
        <end position="226"/>
    </location>
</feature>
<dbReference type="PANTHER" id="PTHR33871:SF25">
    <property type="entry name" value="DUF4005 DOMAIN-CONTAINING PROTEIN"/>
    <property type="match status" value="1"/>
</dbReference>
<feature type="compositionally biased region" description="Polar residues" evidence="1">
    <location>
        <begin position="8"/>
        <end position="25"/>
    </location>
</feature>
<comment type="caution">
    <text evidence="2">The sequence shown here is derived from an EMBL/GenBank/DDBJ whole genome shotgun (WGS) entry which is preliminary data.</text>
</comment>
<keyword evidence="3" id="KW-1185">Reference proteome</keyword>
<accession>A0A2U1M6M0</accession>
<reference evidence="2 3" key="1">
    <citation type="journal article" date="2018" name="Mol. Plant">
        <title>The genome of Artemisia annua provides insight into the evolution of Asteraceae family and artemisinin biosynthesis.</title>
        <authorList>
            <person name="Shen Q."/>
            <person name="Zhang L."/>
            <person name="Liao Z."/>
            <person name="Wang S."/>
            <person name="Yan T."/>
            <person name="Shi P."/>
            <person name="Liu M."/>
            <person name="Fu X."/>
            <person name="Pan Q."/>
            <person name="Wang Y."/>
            <person name="Lv Z."/>
            <person name="Lu X."/>
            <person name="Zhang F."/>
            <person name="Jiang W."/>
            <person name="Ma Y."/>
            <person name="Chen M."/>
            <person name="Hao X."/>
            <person name="Li L."/>
            <person name="Tang Y."/>
            <person name="Lv G."/>
            <person name="Zhou Y."/>
            <person name="Sun X."/>
            <person name="Brodelius P.E."/>
            <person name="Rose J.K.C."/>
            <person name="Tang K."/>
        </authorList>
    </citation>
    <scope>NUCLEOTIDE SEQUENCE [LARGE SCALE GENOMIC DNA]</scope>
    <source>
        <strain evidence="3">cv. Huhao1</strain>
        <tissue evidence="2">Leaf</tissue>
    </source>
</reference>
<name>A0A2U1M6M0_ARTAN</name>
<evidence type="ECO:0000256" key="1">
    <source>
        <dbReference type="SAM" id="MobiDB-lite"/>
    </source>
</evidence>
<feature type="compositionally biased region" description="Basic and acidic residues" evidence="1">
    <location>
        <begin position="200"/>
        <end position="219"/>
    </location>
</feature>
<dbReference type="OrthoDB" id="1922230at2759"/>
<feature type="compositionally biased region" description="Polar residues" evidence="1">
    <location>
        <begin position="61"/>
        <end position="77"/>
    </location>
</feature>
<dbReference type="AlphaFoldDB" id="A0A2U1M6M0"/>
<sequence>MGCFLSKNKPTPSTKFHQISSSSNRTPPPVDVETVKEVLSETPTQTPFLKMESESIKHASRQNSNKFRQDHMSTTTFEDNDIDVFRRKIIERSPSKPRNRNQYSGELQPARKSPARAKDQSPGRVRSDPRPDPERIGRRPGFGSTGRQRSASGNLSAARSRSPGKRMVTGGGCSGGRNEIERSLSARRTGKSPGRVGSDLNDRARRPELKSGRVREESNRFTTNSDESLENPLVSLECFIFL</sequence>
<dbReference type="Proteomes" id="UP000245207">
    <property type="component" value="Unassembled WGS sequence"/>
</dbReference>
<protein>
    <submittedName>
        <fullName evidence="2">Uncharacterized protein</fullName>
    </submittedName>
</protein>
<dbReference type="PANTHER" id="PTHR33871">
    <property type="entry name" value="OS05G0503100 PROTEIN-RELATED"/>
    <property type="match status" value="1"/>
</dbReference>
<feature type="compositionally biased region" description="Polar residues" evidence="1">
    <location>
        <begin position="145"/>
        <end position="159"/>
    </location>
</feature>
<dbReference type="EMBL" id="PKPP01006323">
    <property type="protein sequence ID" value="PWA56898.1"/>
    <property type="molecule type" value="Genomic_DNA"/>
</dbReference>
<proteinExistence type="predicted"/>
<evidence type="ECO:0000313" key="2">
    <source>
        <dbReference type="EMBL" id="PWA56898.1"/>
    </source>
</evidence>